<evidence type="ECO:0000313" key="1">
    <source>
        <dbReference type="EMBL" id="EKB50379.1"/>
    </source>
</evidence>
<dbReference type="EMBL" id="AMGM01000009">
    <property type="protein sequence ID" value="EKB50379.1"/>
    <property type="molecule type" value="Genomic_DNA"/>
</dbReference>
<protein>
    <submittedName>
        <fullName evidence="1">Uncharacterized protein</fullName>
    </submittedName>
</protein>
<dbReference type="Proteomes" id="UP000004478">
    <property type="component" value="Unassembled WGS sequence"/>
</dbReference>
<evidence type="ECO:0000313" key="2">
    <source>
        <dbReference type="Proteomes" id="UP000004478"/>
    </source>
</evidence>
<dbReference type="AlphaFoldDB" id="K1M279"/>
<keyword evidence="2" id="KW-1185">Reference proteome</keyword>
<sequence length="448" mass="50818">MRLSFIFEGKHQRMKFVYCSIVLVFFQLGVFAQEINTNRSTMYMTFGNTGSNLREFNNMLDNKGLTPMRKGYNNFNFGYQARINDFVVGMELSQNPGFGSRFNGYDIDFRTTRFMVNLGFSFTEEGRFQLIHYMAVGSGFLNFQMIRESDAQNIDGFLTNPEHGFILRDGNIHRSSLNFRGFLTEFGFHMSYDVPIPGRDEAMALIGQFGYSFSPFEDSWSQNGISFSNIQSGAFLRLGVGLTLPDYSYFYKDATIGAHLLYGLHFTSPDALNRHLEDNGLRPFSGRPNNWGLKILGYSKQLLYGVDVFNLGYGGQASATQSHTLNSVRVYANGGLKFLDLRNIEIGALAGLGFGNLRYTLTSNAKPDFPRLFEEPDFDGQLRSYGAMGKPELFVTYGFPLSKRRFFDLVLGMHAGYELPLTPYNFLGLPMFKYMANPYLQFSVGIRP</sequence>
<accession>K1M279</accession>
<name>K1M279_CECL9</name>
<dbReference type="OrthoDB" id="833919at2"/>
<gene>
    <name evidence="1" type="ORF">B879_00928</name>
</gene>
<organism evidence="1 2">
    <name type="scientific">Cecembia lonarensis (strain CCUG 58316 / KCTC 22772 / LW9)</name>
    <dbReference type="NCBI Taxonomy" id="1225176"/>
    <lineage>
        <taxon>Bacteria</taxon>
        <taxon>Pseudomonadati</taxon>
        <taxon>Bacteroidota</taxon>
        <taxon>Cytophagia</taxon>
        <taxon>Cytophagales</taxon>
        <taxon>Cyclobacteriaceae</taxon>
        <taxon>Cecembia</taxon>
    </lineage>
</organism>
<reference evidence="1 2" key="1">
    <citation type="journal article" date="2012" name="J. Bacteriol.">
        <title>Draft Genome Sequence of Cecembia lonarensis Strain LW9T, Isolated from Lonar Lake, a Haloalkaline Lake in India.</title>
        <authorList>
            <person name="Shivaji S."/>
            <person name="Ara S."/>
            <person name="Singh A."/>
            <person name="Pinnaka A.K."/>
        </authorList>
    </citation>
    <scope>NUCLEOTIDE SEQUENCE [LARGE SCALE GENOMIC DNA]</scope>
    <source>
        <strain evidence="1 2">LW9</strain>
    </source>
</reference>
<comment type="caution">
    <text evidence="1">The sequence shown here is derived from an EMBL/GenBank/DDBJ whole genome shotgun (WGS) entry which is preliminary data.</text>
</comment>
<proteinExistence type="predicted"/>